<gene>
    <name evidence="2" type="ORF">IW261DRAFT_1421948</name>
</gene>
<evidence type="ECO:0000256" key="1">
    <source>
        <dbReference type="SAM" id="MobiDB-lite"/>
    </source>
</evidence>
<dbReference type="AlphaFoldDB" id="A0AA39P249"/>
<organism evidence="2 3">
    <name type="scientific">Armillaria novae-zelandiae</name>
    <dbReference type="NCBI Taxonomy" id="153914"/>
    <lineage>
        <taxon>Eukaryota</taxon>
        <taxon>Fungi</taxon>
        <taxon>Dikarya</taxon>
        <taxon>Basidiomycota</taxon>
        <taxon>Agaricomycotina</taxon>
        <taxon>Agaricomycetes</taxon>
        <taxon>Agaricomycetidae</taxon>
        <taxon>Agaricales</taxon>
        <taxon>Marasmiineae</taxon>
        <taxon>Physalacriaceae</taxon>
        <taxon>Armillaria</taxon>
    </lineage>
</organism>
<accession>A0AA39P249</accession>
<evidence type="ECO:0000313" key="2">
    <source>
        <dbReference type="EMBL" id="KAK0476170.1"/>
    </source>
</evidence>
<sequence length="427" mass="46797">MSRRYNLRGQRGENVPQTEEGPTPPTTPILGSSPILSPLTHLSDSASVVRETDTTPPVPYSHAVSPPATIKVEESGALSPVVSPSSTNHGGSDVFSSSPIGEALAFSLAGNGSDVPPSVIFGSTDMVMEKDDNPNPWIQVTRKSCRTHSLDKSSNNGNTTDSTVTRVHKEMNTGKGHEMGEQDTPLRAAETLLTLSQQELLRRRAKNVRMDKNFEEDSFSTSGVEYLGDGISTGKGKAADPGNWGAVDLENDETDPDEQRRALAFWNSVKKGDAKSLQELYDMQSGFEREKSHQTNEALNEEVKPHPPFVEQVPVPAHKAKPWKVKLEEVHDQDEIEYLYKLTPPLPLGNGTRVRLATPAPSVKKEWRQSSVPLSDLMDRQIEEIVGGRPRKTFNGQAPPVTRREIPDRIINPADQIEPTSHLGQLG</sequence>
<protein>
    <submittedName>
        <fullName evidence="2">Uncharacterized protein</fullName>
    </submittedName>
</protein>
<evidence type="ECO:0000313" key="3">
    <source>
        <dbReference type="Proteomes" id="UP001175227"/>
    </source>
</evidence>
<dbReference type="Proteomes" id="UP001175227">
    <property type="component" value="Unassembled WGS sequence"/>
</dbReference>
<keyword evidence="3" id="KW-1185">Reference proteome</keyword>
<name>A0AA39P249_9AGAR</name>
<reference evidence="2" key="1">
    <citation type="submission" date="2023-06" db="EMBL/GenBank/DDBJ databases">
        <authorList>
            <consortium name="Lawrence Berkeley National Laboratory"/>
            <person name="Ahrendt S."/>
            <person name="Sahu N."/>
            <person name="Indic B."/>
            <person name="Wong-Bajracharya J."/>
            <person name="Merenyi Z."/>
            <person name="Ke H.-M."/>
            <person name="Monk M."/>
            <person name="Kocsube S."/>
            <person name="Drula E."/>
            <person name="Lipzen A."/>
            <person name="Balint B."/>
            <person name="Henrissat B."/>
            <person name="Andreopoulos B."/>
            <person name="Martin F.M."/>
            <person name="Harder C.B."/>
            <person name="Rigling D."/>
            <person name="Ford K.L."/>
            <person name="Foster G.D."/>
            <person name="Pangilinan J."/>
            <person name="Papanicolaou A."/>
            <person name="Barry K."/>
            <person name="LaButti K."/>
            <person name="Viragh M."/>
            <person name="Koriabine M."/>
            <person name="Yan M."/>
            <person name="Riley R."/>
            <person name="Champramary S."/>
            <person name="Plett K.L."/>
            <person name="Tsai I.J."/>
            <person name="Slot J."/>
            <person name="Sipos G."/>
            <person name="Plett J."/>
            <person name="Nagy L.G."/>
            <person name="Grigoriev I.V."/>
        </authorList>
    </citation>
    <scope>NUCLEOTIDE SEQUENCE</scope>
    <source>
        <strain evidence="2">ICMP 16352</strain>
    </source>
</reference>
<feature type="region of interest" description="Disordered" evidence="1">
    <location>
        <begin position="1"/>
        <end position="65"/>
    </location>
</feature>
<dbReference type="EMBL" id="JAUEPR010000021">
    <property type="protein sequence ID" value="KAK0476170.1"/>
    <property type="molecule type" value="Genomic_DNA"/>
</dbReference>
<proteinExistence type="predicted"/>
<comment type="caution">
    <text evidence="2">The sequence shown here is derived from an EMBL/GenBank/DDBJ whole genome shotgun (WGS) entry which is preliminary data.</text>
</comment>